<name>A0ABS2NBT3_9BACI</name>
<feature type="coiled-coil region" evidence="1">
    <location>
        <begin position="27"/>
        <end position="61"/>
    </location>
</feature>
<keyword evidence="3" id="KW-1185">Reference proteome</keyword>
<dbReference type="RefSeq" id="WP_205170256.1">
    <property type="nucleotide sequence ID" value="NZ_JAFBDZ010000001.1"/>
</dbReference>
<evidence type="ECO:0000256" key="1">
    <source>
        <dbReference type="SAM" id="Coils"/>
    </source>
</evidence>
<dbReference type="Proteomes" id="UP001646157">
    <property type="component" value="Unassembled WGS sequence"/>
</dbReference>
<organism evidence="2 3">
    <name type="scientific">Rossellomorea pakistanensis</name>
    <dbReference type="NCBI Taxonomy" id="992288"/>
    <lineage>
        <taxon>Bacteria</taxon>
        <taxon>Bacillati</taxon>
        <taxon>Bacillota</taxon>
        <taxon>Bacilli</taxon>
        <taxon>Bacillales</taxon>
        <taxon>Bacillaceae</taxon>
        <taxon>Rossellomorea</taxon>
    </lineage>
</organism>
<sequence length="64" mass="7965">MYYRQQGQGVYYFPIPLPPFQPPGNGYESIENRVDRLERQFQRLDRRVDRLERRVERLERPYGY</sequence>
<proteinExistence type="predicted"/>
<protein>
    <submittedName>
        <fullName evidence="2">Uncharacterized protein</fullName>
    </submittedName>
</protein>
<evidence type="ECO:0000313" key="2">
    <source>
        <dbReference type="EMBL" id="MBM7585041.1"/>
    </source>
</evidence>
<evidence type="ECO:0000313" key="3">
    <source>
        <dbReference type="Proteomes" id="UP001646157"/>
    </source>
</evidence>
<comment type="caution">
    <text evidence="2">The sequence shown here is derived from an EMBL/GenBank/DDBJ whole genome shotgun (WGS) entry which is preliminary data.</text>
</comment>
<dbReference type="EMBL" id="JAFBDZ010000001">
    <property type="protein sequence ID" value="MBM7585041.1"/>
    <property type="molecule type" value="Genomic_DNA"/>
</dbReference>
<accession>A0ABS2NBT3</accession>
<gene>
    <name evidence="2" type="ORF">JOC86_001578</name>
</gene>
<reference evidence="2 3" key="1">
    <citation type="submission" date="2021-01" db="EMBL/GenBank/DDBJ databases">
        <title>Genomic Encyclopedia of Type Strains, Phase IV (KMG-IV): sequencing the most valuable type-strain genomes for metagenomic binning, comparative biology and taxonomic classification.</title>
        <authorList>
            <person name="Goeker M."/>
        </authorList>
    </citation>
    <scope>NUCLEOTIDE SEQUENCE [LARGE SCALE GENOMIC DNA]</scope>
    <source>
        <strain evidence="2 3">DSM 24834</strain>
    </source>
</reference>
<dbReference type="Gene3D" id="1.20.1270.70">
    <property type="entry name" value="Designed single chain three-helix bundle"/>
    <property type="match status" value="1"/>
</dbReference>
<keyword evidence="1" id="KW-0175">Coiled coil</keyword>